<evidence type="ECO:0000256" key="1">
    <source>
        <dbReference type="ARBA" id="ARBA00009995"/>
    </source>
</evidence>
<evidence type="ECO:0000256" key="5">
    <source>
        <dbReference type="RuleBase" id="RU362057"/>
    </source>
</evidence>
<dbReference type="Gene3D" id="3.40.50.2000">
    <property type="entry name" value="Glycogen Phosphorylase B"/>
    <property type="match status" value="2"/>
</dbReference>
<dbReference type="PANTHER" id="PTHR48046">
    <property type="entry name" value="UDP-GLYCOSYLTRANSFERASE 72E1"/>
    <property type="match status" value="1"/>
</dbReference>
<dbReference type="Proteomes" id="UP001497457">
    <property type="component" value="Chromosome 27b"/>
</dbReference>
<dbReference type="InterPro" id="IPR035595">
    <property type="entry name" value="UDP_glycos_trans_CS"/>
</dbReference>
<dbReference type="Pfam" id="PF00201">
    <property type="entry name" value="UDPGT"/>
    <property type="match status" value="1"/>
</dbReference>
<evidence type="ECO:0000313" key="7">
    <source>
        <dbReference type="Proteomes" id="UP001497457"/>
    </source>
</evidence>
<keyword evidence="3 4" id="KW-0808">Transferase</keyword>
<dbReference type="GO" id="GO:0016757">
    <property type="term" value="F:glycosyltransferase activity"/>
    <property type="evidence" value="ECO:0007669"/>
    <property type="project" value="UniProtKB-KW"/>
</dbReference>
<dbReference type="PANTHER" id="PTHR48046:SF6">
    <property type="entry name" value="GLYCOSYLTRANSFERASE"/>
    <property type="match status" value="1"/>
</dbReference>
<evidence type="ECO:0000256" key="4">
    <source>
        <dbReference type="RuleBase" id="RU003718"/>
    </source>
</evidence>
<proteinExistence type="inferred from homology"/>
<evidence type="ECO:0000256" key="3">
    <source>
        <dbReference type="ARBA" id="ARBA00022679"/>
    </source>
</evidence>
<keyword evidence="2 4" id="KW-0328">Glycosyltransferase</keyword>
<dbReference type="PROSITE" id="PS00375">
    <property type="entry name" value="UDPGT"/>
    <property type="match status" value="1"/>
</dbReference>
<dbReference type="EC" id="2.4.1.-" evidence="5"/>
<dbReference type="EMBL" id="OZ075137">
    <property type="protein sequence ID" value="CAL5005900.1"/>
    <property type="molecule type" value="Genomic_DNA"/>
</dbReference>
<reference evidence="6 7" key="2">
    <citation type="submission" date="2024-10" db="EMBL/GenBank/DDBJ databases">
        <authorList>
            <person name="Ryan C."/>
        </authorList>
    </citation>
    <scope>NUCLEOTIDE SEQUENCE [LARGE SCALE GENOMIC DNA]</scope>
</reference>
<dbReference type="CDD" id="cd03784">
    <property type="entry name" value="GT1_Gtf-like"/>
    <property type="match status" value="1"/>
</dbReference>
<dbReference type="FunFam" id="3.40.50.2000:FF:000056">
    <property type="entry name" value="Glycosyltransferase"/>
    <property type="match status" value="1"/>
</dbReference>
<evidence type="ECO:0000313" key="6">
    <source>
        <dbReference type="EMBL" id="CAL5005900.1"/>
    </source>
</evidence>
<reference evidence="7" key="1">
    <citation type="submission" date="2024-06" db="EMBL/GenBank/DDBJ databases">
        <authorList>
            <person name="Ryan C."/>
        </authorList>
    </citation>
    <scope>NUCLEOTIDE SEQUENCE [LARGE SCALE GENOMIC DNA]</scope>
</reference>
<dbReference type="SUPFAM" id="SSF53756">
    <property type="entry name" value="UDP-Glycosyltransferase/glycogen phosphorylase"/>
    <property type="match status" value="1"/>
</dbReference>
<keyword evidence="7" id="KW-1185">Reference proteome</keyword>
<sequence>MAMGEVQERAARPRVLLVCSPCMGHLIPLVELSRRLVSDHGLAATLLFAAATSPPSSEYLSLVASIGAGGIDLVTLPAPPPDSLPSSASVIVRAAHAVASSVPRVRELARPLAAAAAPGRLAALVVDVVGVAAARGVAAELGVPCYVFFTSPWMTLSLFLRLPELDTARSGGEHRDATEPICLPGYAPIHAHELPRSMLADRSSDSYAAFLSMAKGLRGVDGILVNTFRELEPAVGDHGVEGLEVPVHPIGPLVLTRPVGLDRDHECLRWLDRQPRRSVVYVSFGSGGTLTWQQTAELALGLELSRQRFVWVVKRPHQDTASGSFFGTARGEETSMDFLPEGFIERTTGIGLGIQAWVPQSAILAHTSVGCFVTHCGWNSTLESIMNAVPMVAWPLYAEQHMNASMLEVQVGVATRIKVGPDRFISKEEVASAINRVMEGEGERMVKRASELQDKSVRALSKVGCSTQALDHITGTWKYLAGGNI</sequence>
<dbReference type="AlphaFoldDB" id="A0ABC9BUS4"/>
<accession>A0ABC9BUS4</accession>
<comment type="similarity">
    <text evidence="1 4">Belongs to the UDP-glycosyltransferase family.</text>
</comment>
<evidence type="ECO:0000256" key="2">
    <source>
        <dbReference type="ARBA" id="ARBA00022676"/>
    </source>
</evidence>
<protein>
    <recommendedName>
        <fullName evidence="5">Glycosyltransferase</fullName>
        <ecNumber evidence="5">2.4.1.-</ecNumber>
    </recommendedName>
</protein>
<gene>
    <name evidence="6" type="ORF">URODEC1_LOCUS67739</name>
</gene>
<organism evidence="6 7">
    <name type="scientific">Urochloa decumbens</name>
    <dbReference type="NCBI Taxonomy" id="240449"/>
    <lineage>
        <taxon>Eukaryota</taxon>
        <taxon>Viridiplantae</taxon>
        <taxon>Streptophyta</taxon>
        <taxon>Embryophyta</taxon>
        <taxon>Tracheophyta</taxon>
        <taxon>Spermatophyta</taxon>
        <taxon>Magnoliopsida</taxon>
        <taxon>Liliopsida</taxon>
        <taxon>Poales</taxon>
        <taxon>Poaceae</taxon>
        <taxon>PACMAD clade</taxon>
        <taxon>Panicoideae</taxon>
        <taxon>Panicodae</taxon>
        <taxon>Paniceae</taxon>
        <taxon>Melinidinae</taxon>
        <taxon>Urochloa</taxon>
    </lineage>
</organism>
<dbReference type="InterPro" id="IPR002213">
    <property type="entry name" value="UDP_glucos_trans"/>
</dbReference>
<name>A0ABC9BUS4_9POAL</name>